<comment type="caution">
    <text evidence="10">The sequence shown here is derived from an EMBL/GenBank/DDBJ whole genome shotgun (WGS) entry which is preliminary data.</text>
</comment>
<dbReference type="EMBL" id="SDMK01000002">
    <property type="protein sequence ID" value="RXS95673.1"/>
    <property type="molecule type" value="Genomic_DNA"/>
</dbReference>
<feature type="domain" description="Response regulatory" evidence="8">
    <location>
        <begin position="2"/>
        <end position="116"/>
    </location>
</feature>
<feature type="domain" description="OmpR/PhoB-type" evidence="9">
    <location>
        <begin position="123"/>
        <end position="220"/>
    </location>
</feature>
<dbReference type="GO" id="GO:0032993">
    <property type="term" value="C:protein-DNA complex"/>
    <property type="evidence" value="ECO:0007669"/>
    <property type="project" value="TreeGrafter"/>
</dbReference>
<keyword evidence="2" id="KW-0902">Two-component regulatory system</keyword>
<feature type="modified residue" description="4-aspartylphosphate" evidence="6">
    <location>
        <position position="51"/>
    </location>
</feature>
<evidence type="ECO:0000256" key="6">
    <source>
        <dbReference type="PROSITE-ProRule" id="PRU00169"/>
    </source>
</evidence>
<dbReference type="GO" id="GO:0005829">
    <property type="term" value="C:cytosol"/>
    <property type="evidence" value="ECO:0007669"/>
    <property type="project" value="TreeGrafter"/>
</dbReference>
<reference evidence="10 11" key="1">
    <citation type="journal article" date="2016" name="Int. J. Syst. Evol. Microbiol.">
        <title>Acidipila dinghuensis sp. nov., an acidobacterium isolated from forest soil.</title>
        <authorList>
            <person name="Jiang Y.W."/>
            <person name="Wang J."/>
            <person name="Chen M.H."/>
            <person name="Lv Y.Y."/>
            <person name="Qiu L.H."/>
        </authorList>
    </citation>
    <scope>NUCLEOTIDE SEQUENCE [LARGE SCALE GENOMIC DNA]</scope>
    <source>
        <strain evidence="10 11">DHOF10</strain>
    </source>
</reference>
<gene>
    <name evidence="10" type="ORF">ESZ00_14070</name>
</gene>
<dbReference type="Pfam" id="PF00072">
    <property type="entry name" value="Response_reg"/>
    <property type="match status" value="1"/>
</dbReference>
<dbReference type="AlphaFoldDB" id="A0A4Q1SEX1"/>
<dbReference type="PROSITE" id="PS51755">
    <property type="entry name" value="OMPR_PHOB"/>
    <property type="match status" value="1"/>
</dbReference>
<evidence type="ECO:0000313" key="10">
    <source>
        <dbReference type="EMBL" id="RXS95673.1"/>
    </source>
</evidence>
<proteinExistence type="predicted"/>
<accession>A0A4Q1SEX1</accession>
<evidence type="ECO:0000256" key="4">
    <source>
        <dbReference type="ARBA" id="ARBA00023125"/>
    </source>
</evidence>
<keyword evidence="11" id="KW-1185">Reference proteome</keyword>
<sequence>MRLLVVDGDQALAALLQRSFAGEGHSVVVACDGQEAVDQFHTVAPDLTILDLNLPRRDGLEVLKLLRASGEDAPVLVLSARSALEVRVQVLELGADDFLAKPFAMSELRARCRAVVRRRGAAAMVLRQRGLEVNRVERSVLCEGRAVTLTNKEFALLEYLLLNRGQAVSRATLLEHVWELRASTTNVVDVYVNYLRRKLGDTGQPALIETVRGQGYAIGLAQ</sequence>
<dbReference type="Proteomes" id="UP000290253">
    <property type="component" value="Unassembled WGS sequence"/>
</dbReference>
<dbReference type="PANTHER" id="PTHR48111:SF1">
    <property type="entry name" value="TWO-COMPONENT RESPONSE REGULATOR ORR33"/>
    <property type="match status" value="1"/>
</dbReference>
<evidence type="ECO:0000256" key="1">
    <source>
        <dbReference type="ARBA" id="ARBA00022553"/>
    </source>
</evidence>
<dbReference type="Gene3D" id="1.10.10.10">
    <property type="entry name" value="Winged helix-like DNA-binding domain superfamily/Winged helix DNA-binding domain"/>
    <property type="match status" value="1"/>
</dbReference>
<dbReference type="InterPro" id="IPR039420">
    <property type="entry name" value="WalR-like"/>
</dbReference>
<name>A0A4Q1SEX1_9BACT</name>
<evidence type="ECO:0000256" key="7">
    <source>
        <dbReference type="PROSITE-ProRule" id="PRU01091"/>
    </source>
</evidence>
<dbReference type="InterPro" id="IPR036388">
    <property type="entry name" value="WH-like_DNA-bd_sf"/>
</dbReference>
<dbReference type="GO" id="GO:0006355">
    <property type="term" value="P:regulation of DNA-templated transcription"/>
    <property type="evidence" value="ECO:0007669"/>
    <property type="project" value="InterPro"/>
</dbReference>
<dbReference type="CDD" id="cd17574">
    <property type="entry name" value="REC_OmpR"/>
    <property type="match status" value="1"/>
</dbReference>
<dbReference type="SMART" id="SM00448">
    <property type="entry name" value="REC"/>
    <property type="match status" value="1"/>
</dbReference>
<dbReference type="PROSITE" id="PS50110">
    <property type="entry name" value="RESPONSE_REGULATORY"/>
    <property type="match status" value="1"/>
</dbReference>
<evidence type="ECO:0000313" key="11">
    <source>
        <dbReference type="Proteomes" id="UP000290253"/>
    </source>
</evidence>
<evidence type="ECO:0000256" key="3">
    <source>
        <dbReference type="ARBA" id="ARBA00023015"/>
    </source>
</evidence>
<dbReference type="RefSeq" id="WP_129208869.1">
    <property type="nucleotide sequence ID" value="NZ_BMGU01000004.1"/>
</dbReference>
<dbReference type="InterPro" id="IPR011006">
    <property type="entry name" value="CheY-like_superfamily"/>
</dbReference>
<evidence type="ECO:0000259" key="9">
    <source>
        <dbReference type="PROSITE" id="PS51755"/>
    </source>
</evidence>
<protein>
    <submittedName>
        <fullName evidence="10">Response regulator transcription factor</fullName>
    </submittedName>
</protein>
<keyword evidence="5" id="KW-0804">Transcription</keyword>
<dbReference type="Pfam" id="PF00486">
    <property type="entry name" value="Trans_reg_C"/>
    <property type="match status" value="1"/>
</dbReference>
<dbReference type="GO" id="GO:0000976">
    <property type="term" value="F:transcription cis-regulatory region binding"/>
    <property type="evidence" value="ECO:0007669"/>
    <property type="project" value="TreeGrafter"/>
</dbReference>
<keyword evidence="4 7" id="KW-0238">DNA-binding</keyword>
<dbReference type="PANTHER" id="PTHR48111">
    <property type="entry name" value="REGULATOR OF RPOS"/>
    <property type="match status" value="1"/>
</dbReference>
<dbReference type="InterPro" id="IPR001867">
    <property type="entry name" value="OmpR/PhoB-type_DNA-bd"/>
</dbReference>
<dbReference type="SUPFAM" id="SSF52172">
    <property type="entry name" value="CheY-like"/>
    <property type="match status" value="1"/>
</dbReference>
<dbReference type="SMART" id="SM00862">
    <property type="entry name" value="Trans_reg_C"/>
    <property type="match status" value="1"/>
</dbReference>
<evidence type="ECO:0000256" key="5">
    <source>
        <dbReference type="ARBA" id="ARBA00023163"/>
    </source>
</evidence>
<dbReference type="OrthoDB" id="116118at2"/>
<feature type="DNA-binding region" description="OmpR/PhoB-type" evidence="7">
    <location>
        <begin position="123"/>
        <end position="220"/>
    </location>
</feature>
<evidence type="ECO:0000259" key="8">
    <source>
        <dbReference type="PROSITE" id="PS50110"/>
    </source>
</evidence>
<keyword evidence="3" id="KW-0805">Transcription regulation</keyword>
<dbReference type="CDD" id="cd00383">
    <property type="entry name" value="trans_reg_C"/>
    <property type="match status" value="1"/>
</dbReference>
<dbReference type="Gene3D" id="3.40.50.2300">
    <property type="match status" value="1"/>
</dbReference>
<dbReference type="InterPro" id="IPR001789">
    <property type="entry name" value="Sig_transdc_resp-reg_receiver"/>
</dbReference>
<organism evidence="10 11">
    <name type="scientific">Silvibacterium dinghuense</name>
    <dbReference type="NCBI Taxonomy" id="1560006"/>
    <lineage>
        <taxon>Bacteria</taxon>
        <taxon>Pseudomonadati</taxon>
        <taxon>Acidobacteriota</taxon>
        <taxon>Terriglobia</taxon>
        <taxon>Terriglobales</taxon>
        <taxon>Acidobacteriaceae</taxon>
        <taxon>Silvibacterium</taxon>
    </lineage>
</organism>
<evidence type="ECO:0000256" key="2">
    <source>
        <dbReference type="ARBA" id="ARBA00023012"/>
    </source>
</evidence>
<dbReference type="GO" id="GO:0000156">
    <property type="term" value="F:phosphorelay response regulator activity"/>
    <property type="evidence" value="ECO:0007669"/>
    <property type="project" value="TreeGrafter"/>
</dbReference>
<keyword evidence="1 6" id="KW-0597">Phosphoprotein</keyword>